<name>A0ABQ5U9D2_9HYPH</name>
<accession>A0ABQ5U9D2</accession>
<comment type="caution">
    <text evidence="3">The sequence shown here is derived from an EMBL/GenBank/DDBJ whole genome shotgun (WGS) entry which is preliminary data.</text>
</comment>
<dbReference type="SUPFAM" id="SSF48230">
    <property type="entry name" value="Chondroitin AC/alginate lyase"/>
    <property type="match status" value="1"/>
</dbReference>
<evidence type="ECO:0000313" key="3">
    <source>
        <dbReference type="EMBL" id="GLQ08315.1"/>
    </source>
</evidence>
<dbReference type="Gene3D" id="2.70.98.70">
    <property type="match status" value="1"/>
</dbReference>
<dbReference type="EMBL" id="BSNG01000001">
    <property type="protein sequence ID" value="GLQ08315.1"/>
    <property type="molecule type" value="Genomic_DNA"/>
</dbReference>
<keyword evidence="4" id="KW-1185">Reference proteome</keyword>
<comment type="subcellular location">
    <subcellularLocation>
        <location evidence="1">Cell envelope</location>
    </subcellularLocation>
</comment>
<dbReference type="Proteomes" id="UP001161406">
    <property type="component" value="Unassembled WGS sequence"/>
</dbReference>
<reference evidence="3" key="2">
    <citation type="submission" date="2023-01" db="EMBL/GenBank/DDBJ databases">
        <title>Draft genome sequence of Devosia yakushimensis strain NBRC 103855.</title>
        <authorList>
            <person name="Sun Q."/>
            <person name="Mori K."/>
        </authorList>
    </citation>
    <scope>NUCLEOTIDE SEQUENCE</scope>
    <source>
        <strain evidence="3">NBRC 103855</strain>
    </source>
</reference>
<gene>
    <name evidence="3" type="ORF">GCM10007913_02470</name>
</gene>
<feature type="domain" description="Heparinase II/III-like C-terminal" evidence="2">
    <location>
        <begin position="372"/>
        <end position="479"/>
    </location>
</feature>
<proteinExistence type="predicted"/>
<dbReference type="PANTHER" id="PTHR38045">
    <property type="entry name" value="CHROMOSOME 1, WHOLE GENOME SHOTGUN SEQUENCE"/>
    <property type="match status" value="1"/>
</dbReference>
<dbReference type="PANTHER" id="PTHR38045:SF1">
    <property type="entry name" value="HEPARINASE II_III-LIKE PROTEIN"/>
    <property type="match status" value="1"/>
</dbReference>
<dbReference type="Pfam" id="PF07940">
    <property type="entry name" value="Hepar_II_III_C"/>
    <property type="match status" value="1"/>
</dbReference>
<reference evidence="3" key="1">
    <citation type="journal article" date="2014" name="Int. J. Syst. Evol. Microbiol.">
        <title>Complete genome of a new Firmicutes species belonging to the dominant human colonic microbiota ('Ruminococcus bicirculans') reveals two chromosomes and a selective capacity to utilize plant glucans.</title>
        <authorList>
            <consortium name="NISC Comparative Sequencing Program"/>
            <person name="Wegmann U."/>
            <person name="Louis P."/>
            <person name="Goesmann A."/>
            <person name="Henrissat B."/>
            <person name="Duncan S.H."/>
            <person name="Flint H.J."/>
        </authorList>
    </citation>
    <scope>NUCLEOTIDE SEQUENCE</scope>
    <source>
        <strain evidence="3">NBRC 103855</strain>
    </source>
</reference>
<dbReference type="InterPro" id="IPR012480">
    <property type="entry name" value="Hepar_II_III_C"/>
</dbReference>
<dbReference type="Gene3D" id="1.50.10.100">
    <property type="entry name" value="Chondroitin AC/alginate lyase"/>
    <property type="match status" value="1"/>
</dbReference>
<dbReference type="InterPro" id="IPR008929">
    <property type="entry name" value="Chondroitin_lyas"/>
</dbReference>
<protein>
    <recommendedName>
        <fullName evidence="2">Heparinase II/III-like C-terminal domain-containing protein</fullName>
    </recommendedName>
</protein>
<evidence type="ECO:0000256" key="1">
    <source>
        <dbReference type="ARBA" id="ARBA00004196"/>
    </source>
</evidence>
<evidence type="ECO:0000313" key="4">
    <source>
        <dbReference type="Proteomes" id="UP001161406"/>
    </source>
</evidence>
<organism evidence="3 4">
    <name type="scientific">Devosia yakushimensis</name>
    <dbReference type="NCBI Taxonomy" id="470028"/>
    <lineage>
        <taxon>Bacteria</taxon>
        <taxon>Pseudomonadati</taxon>
        <taxon>Pseudomonadota</taxon>
        <taxon>Alphaproteobacteria</taxon>
        <taxon>Hyphomicrobiales</taxon>
        <taxon>Devosiaceae</taxon>
        <taxon>Devosia</taxon>
    </lineage>
</organism>
<sequence length="611" mass="67200">MRESDMDLRRWNVKHVRMTLEGVAGFAPFAREAADVAALRAGLGQAAVANLLERARTDIGAPIPALPAELYLEFQRSGRREGYEDAQRERRNMLYRLTLAEWLEQSGEFVPAVENLLWARLEETNWAWPAHARGLDFPDRPTVDLAAAMTALDLAETDYLLGDKLSPQLRARIRSETNRRTIAPFLKRNDHWWLHTTPAKQVNNWTAVCVAGVVGAACYFETDLDRLAEIIARGLHSLADYLETFDSQGGSSEGPDYWSYGFGNYVVLAHLLKERTGGKIDLLALPMVREIAQFPVRTVLTQGVWASFSDSDSNPNFHPGLLSYLAKNLDLPALTELGMRNDFGVEIFNQFVWPLRQYAWPLPDKAVAFGGTDHDWFADMGWMICRLDPTDPKSLRLAIKGGHNDEMHNQNDVGSLIVVQNGRVVLTDPGRGRYSKAYFGPERYANIMTSSRGHSVPVVNGFEQAEGAERAARVLVHSNGAARDELALEMAAAYPPEAGLNQLQRTIAFDRQAPGGRIALKDSFAFANGGGAFQSVLVTPLAVEIGAGEVRIGGPDGGVKVAFDAGQVEVSTEHHAGVEKQYAPPVDLTRVLFSARGKAGQGEVALDITPI</sequence>
<evidence type="ECO:0000259" key="2">
    <source>
        <dbReference type="Pfam" id="PF07940"/>
    </source>
</evidence>